<evidence type="ECO:0000313" key="5">
    <source>
        <dbReference type="EMBL" id="GAA0236034.1"/>
    </source>
</evidence>
<dbReference type="InterPro" id="IPR036390">
    <property type="entry name" value="WH_DNA-bd_sf"/>
</dbReference>
<name>A0ABP3DLW2_9ACTN</name>
<evidence type="ECO:0000313" key="6">
    <source>
        <dbReference type="Proteomes" id="UP001500967"/>
    </source>
</evidence>
<protein>
    <submittedName>
        <fullName evidence="5">Lrp/AsnC family transcriptional regulator</fullName>
    </submittedName>
</protein>
<dbReference type="SMART" id="SM00344">
    <property type="entry name" value="HTH_ASNC"/>
    <property type="match status" value="1"/>
</dbReference>
<dbReference type="InterPro" id="IPR019888">
    <property type="entry name" value="Tscrpt_reg_AsnC-like"/>
</dbReference>
<dbReference type="PROSITE" id="PS50956">
    <property type="entry name" value="HTH_ASNC_2"/>
    <property type="match status" value="1"/>
</dbReference>
<dbReference type="Pfam" id="PF13412">
    <property type="entry name" value="HTH_24"/>
    <property type="match status" value="1"/>
</dbReference>
<comment type="caution">
    <text evidence="5">The sequence shown here is derived from an EMBL/GenBank/DDBJ whole genome shotgun (WGS) entry which is preliminary data.</text>
</comment>
<dbReference type="Pfam" id="PF01037">
    <property type="entry name" value="AsnC_trans_reg"/>
    <property type="match status" value="1"/>
</dbReference>
<dbReference type="SUPFAM" id="SSF46785">
    <property type="entry name" value="Winged helix' DNA-binding domain"/>
    <property type="match status" value="1"/>
</dbReference>
<dbReference type="InterPro" id="IPR000485">
    <property type="entry name" value="AsnC-type_HTH_dom"/>
</dbReference>
<sequence>MLAADGRATLSTLAAAAGLSVSATQSRVRRLEQRGVIRGYAADVDPDALGLPLAAFVSITPLDPAQPDEAPTQLAALDAVEACYSVAGEASYLLLVRVPSPRALEELLREIRIVANVRTHTTVVLQTFYERRPRP</sequence>
<accession>A0ABP3DLW2</accession>
<keyword evidence="2" id="KW-0238">DNA-binding</keyword>
<proteinExistence type="predicted"/>
<dbReference type="Gene3D" id="3.30.70.920">
    <property type="match status" value="1"/>
</dbReference>
<dbReference type="PANTHER" id="PTHR30154:SF53">
    <property type="entry name" value="HTH-TYPE TRANSCRIPTIONAL REGULATOR LRPC"/>
    <property type="match status" value="1"/>
</dbReference>
<evidence type="ECO:0000256" key="1">
    <source>
        <dbReference type="ARBA" id="ARBA00023015"/>
    </source>
</evidence>
<dbReference type="SUPFAM" id="SSF54909">
    <property type="entry name" value="Dimeric alpha+beta barrel"/>
    <property type="match status" value="1"/>
</dbReference>
<evidence type="ECO:0000256" key="2">
    <source>
        <dbReference type="ARBA" id="ARBA00023125"/>
    </source>
</evidence>
<dbReference type="Proteomes" id="UP001500967">
    <property type="component" value="Unassembled WGS sequence"/>
</dbReference>
<dbReference type="InterPro" id="IPR011008">
    <property type="entry name" value="Dimeric_a/b-barrel"/>
</dbReference>
<organism evidence="5 6">
    <name type="scientific">Cryptosporangium japonicum</name>
    <dbReference type="NCBI Taxonomy" id="80872"/>
    <lineage>
        <taxon>Bacteria</taxon>
        <taxon>Bacillati</taxon>
        <taxon>Actinomycetota</taxon>
        <taxon>Actinomycetes</taxon>
        <taxon>Cryptosporangiales</taxon>
        <taxon>Cryptosporangiaceae</taxon>
        <taxon>Cryptosporangium</taxon>
    </lineage>
</organism>
<reference evidence="6" key="1">
    <citation type="journal article" date="2019" name="Int. J. Syst. Evol. Microbiol.">
        <title>The Global Catalogue of Microorganisms (GCM) 10K type strain sequencing project: providing services to taxonomists for standard genome sequencing and annotation.</title>
        <authorList>
            <consortium name="The Broad Institute Genomics Platform"/>
            <consortium name="The Broad Institute Genome Sequencing Center for Infectious Disease"/>
            <person name="Wu L."/>
            <person name="Ma J."/>
        </authorList>
    </citation>
    <scope>NUCLEOTIDE SEQUENCE [LARGE SCALE GENOMIC DNA]</scope>
    <source>
        <strain evidence="6">JCM 10425</strain>
    </source>
</reference>
<dbReference type="EMBL" id="BAAAGX010000008">
    <property type="protein sequence ID" value="GAA0236034.1"/>
    <property type="molecule type" value="Genomic_DNA"/>
</dbReference>
<feature type="domain" description="HTH asnC-type" evidence="4">
    <location>
        <begin position="1"/>
        <end position="52"/>
    </location>
</feature>
<keyword evidence="1" id="KW-0805">Transcription regulation</keyword>
<evidence type="ECO:0000256" key="3">
    <source>
        <dbReference type="ARBA" id="ARBA00023163"/>
    </source>
</evidence>
<keyword evidence="3" id="KW-0804">Transcription</keyword>
<dbReference type="InterPro" id="IPR036388">
    <property type="entry name" value="WH-like_DNA-bd_sf"/>
</dbReference>
<dbReference type="PRINTS" id="PR00033">
    <property type="entry name" value="HTHASNC"/>
</dbReference>
<keyword evidence="6" id="KW-1185">Reference proteome</keyword>
<gene>
    <name evidence="5" type="ORF">GCM10009539_21690</name>
</gene>
<dbReference type="Gene3D" id="1.10.10.10">
    <property type="entry name" value="Winged helix-like DNA-binding domain superfamily/Winged helix DNA-binding domain"/>
    <property type="match status" value="1"/>
</dbReference>
<dbReference type="PANTHER" id="PTHR30154">
    <property type="entry name" value="LEUCINE-RESPONSIVE REGULATORY PROTEIN"/>
    <property type="match status" value="1"/>
</dbReference>
<dbReference type="InterPro" id="IPR019887">
    <property type="entry name" value="Tscrpt_reg_AsnC/Lrp_C"/>
</dbReference>
<evidence type="ECO:0000259" key="4">
    <source>
        <dbReference type="PROSITE" id="PS50956"/>
    </source>
</evidence>